<dbReference type="Proteomes" id="UP000255417">
    <property type="component" value="Unassembled WGS sequence"/>
</dbReference>
<gene>
    <name evidence="1" type="ORF">NCTC12872_00526</name>
</gene>
<proteinExistence type="predicted"/>
<protein>
    <submittedName>
        <fullName evidence="1">Uncharacterized protein</fullName>
    </submittedName>
</protein>
<dbReference type="RefSeq" id="WP_279525360.1">
    <property type="nucleotide sequence ID" value="NZ_LWIF01000001.1"/>
</dbReference>
<organism evidence="1 2">
    <name type="scientific">Phocoenobacter uteri</name>
    <dbReference type="NCBI Taxonomy" id="146806"/>
    <lineage>
        <taxon>Bacteria</taxon>
        <taxon>Pseudomonadati</taxon>
        <taxon>Pseudomonadota</taxon>
        <taxon>Gammaproteobacteria</taxon>
        <taxon>Pasteurellales</taxon>
        <taxon>Pasteurellaceae</taxon>
        <taxon>Phocoenobacter</taxon>
    </lineage>
</organism>
<accession>A0A379C856</accession>
<sequence>MKKEDKKEGKNTKILQTNISGQIFITICKKAQNQTASTLFIILLV</sequence>
<evidence type="ECO:0000313" key="1">
    <source>
        <dbReference type="EMBL" id="SUB58562.1"/>
    </source>
</evidence>
<evidence type="ECO:0000313" key="2">
    <source>
        <dbReference type="Proteomes" id="UP000255417"/>
    </source>
</evidence>
<name>A0A379C856_9PAST</name>
<dbReference type="EMBL" id="UGTA01000001">
    <property type="protein sequence ID" value="SUB58562.1"/>
    <property type="molecule type" value="Genomic_DNA"/>
</dbReference>
<dbReference type="AlphaFoldDB" id="A0A379C856"/>
<keyword evidence="2" id="KW-1185">Reference proteome</keyword>
<reference evidence="1 2" key="1">
    <citation type="submission" date="2018-06" db="EMBL/GenBank/DDBJ databases">
        <authorList>
            <consortium name="Pathogen Informatics"/>
            <person name="Doyle S."/>
        </authorList>
    </citation>
    <scope>NUCLEOTIDE SEQUENCE [LARGE SCALE GENOMIC DNA]</scope>
    <source>
        <strain evidence="1 2">NCTC12872</strain>
    </source>
</reference>